<dbReference type="RefSeq" id="XP_022930572.1">
    <property type="nucleotide sequence ID" value="XM_023074804.1"/>
</dbReference>
<dbReference type="GeneID" id="111436980"/>
<proteinExistence type="predicted"/>
<dbReference type="AlphaFoldDB" id="A0A6J1EQX1"/>
<organism evidence="2 3">
    <name type="scientific">Cucurbita moschata</name>
    <name type="common">Winter crookneck squash</name>
    <name type="synonym">Cucurbita pepo var. moschata</name>
    <dbReference type="NCBI Taxonomy" id="3662"/>
    <lineage>
        <taxon>Eukaryota</taxon>
        <taxon>Viridiplantae</taxon>
        <taxon>Streptophyta</taxon>
        <taxon>Embryophyta</taxon>
        <taxon>Tracheophyta</taxon>
        <taxon>Spermatophyta</taxon>
        <taxon>Magnoliopsida</taxon>
        <taxon>eudicotyledons</taxon>
        <taxon>Gunneridae</taxon>
        <taxon>Pentapetalae</taxon>
        <taxon>rosids</taxon>
        <taxon>fabids</taxon>
        <taxon>Cucurbitales</taxon>
        <taxon>Cucurbitaceae</taxon>
        <taxon>Cucurbiteae</taxon>
        <taxon>Cucurbita</taxon>
    </lineage>
</organism>
<evidence type="ECO:0000313" key="3">
    <source>
        <dbReference type="RefSeq" id="XP_022930572.1"/>
    </source>
</evidence>
<evidence type="ECO:0000313" key="2">
    <source>
        <dbReference type="Proteomes" id="UP000504609"/>
    </source>
</evidence>
<keyword evidence="2" id="KW-1185">Reference proteome</keyword>
<feature type="domain" description="Retrotransposon gag" evidence="1">
    <location>
        <begin position="106"/>
        <end position="202"/>
    </location>
</feature>
<gene>
    <name evidence="3" type="primary">LOC111436980</name>
</gene>
<dbReference type="PANTHER" id="PTHR34482">
    <property type="entry name" value="DNA DAMAGE-INDUCIBLE PROTEIN 1-LIKE"/>
    <property type="match status" value="1"/>
</dbReference>
<dbReference type="Proteomes" id="UP000504609">
    <property type="component" value="Unplaced"/>
</dbReference>
<accession>A0A6J1EQX1</accession>
<dbReference type="KEGG" id="cmos:111436980"/>
<reference evidence="3" key="1">
    <citation type="submission" date="2025-08" db="UniProtKB">
        <authorList>
            <consortium name="RefSeq"/>
        </authorList>
    </citation>
    <scope>IDENTIFICATION</scope>
    <source>
        <tissue evidence="3">Young leaves</tissue>
    </source>
</reference>
<dbReference type="InterPro" id="IPR005162">
    <property type="entry name" value="Retrotrans_gag_dom"/>
</dbReference>
<sequence>MQSRVDQAVQAALAGLGSQAAPTAPVLGQTTLVSEAPGVGVQTVIPPTRLTELPEESEYIRDFMKLAPPTFGGKGTDPEAAEWWMECIETKFTFYNCPENHKVLCATYLLEGPAHFWWKSKKPKMEAGGAPITWAAFRHEFCEKYYPALARLRNRKAFMQLEQGNRSVEEYEAEFTRLSRFVPLMVATEEEKTDLFIQGLRQEIQGSVSAHASKILLRLIMLR</sequence>
<dbReference type="PANTHER" id="PTHR34482:SF49">
    <property type="entry name" value="RETROTRANSPOSON GAG DOMAIN-CONTAINING PROTEIN"/>
    <property type="match status" value="1"/>
</dbReference>
<name>A0A6J1EQX1_CUCMO</name>
<evidence type="ECO:0000259" key="1">
    <source>
        <dbReference type="Pfam" id="PF03732"/>
    </source>
</evidence>
<dbReference type="Pfam" id="PF03732">
    <property type="entry name" value="Retrotrans_gag"/>
    <property type="match status" value="1"/>
</dbReference>
<protein>
    <submittedName>
        <fullName evidence="3">Uncharacterized protein LOC111436980</fullName>
    </submittedName>
</protein>